<proteinExistence type="predicted"/>
<sequence>KKKRMRVRKWIGRRLTSMEHRIIFSKNWRLEDPTACRKVLRFTREKFEQLLKKVHPLVQKKGTLV</sequence>
<name>E2BY89_HARSA</name>
<dbReference type="EMBL" id="GL451420">
    <property type="protein sequence ID" value="EFN79368.1"/>
    <property type="molecule type" value="Genomic_DNA"/>
</dbReference>
<organism evidence="2">
    <name type="scientific">Harpegnathos saltator</name>
    <name type="common">Jerdon's jumping ant</name>
    <dbReference type="NCBI Taxonomy" id="610380"/>
    <lineage>
        <taxon>Eukaryota</taxon>
        <taxon>Metazoa</taxon>
        <taxon>Ecdysozoa</taxon>
        <taxon>Arthropoda</taxon>
        <taxon>Hexapoda</taxon>
        <taxon>Insecta</taxon>
        <taxon>Pterygota</taxon>
        <taxon>Neoptera</taxon>
        <taxon>Endopterygota</taxon>
        <taxon>Hymenoptera</taxon>
        <taxon>Apocrita</taxon>
        <taxon>Aculeata</taxon>
        <taxon>Formicoidea</taxon>
        <taxon>Formicidae</taxon>
        <taxon>Ponerinae</taxon>
        <taxon>Ponerini</taxon>
        <taxon>Harpegnathos</taxon>
    </lineage>
</organism>
<feature type="non-terminal residue" evidence="1">
    <location>
        <position position="1"/>
    </location>
</feature>
<protein>
    <submittedName>
        <fullName evidence="1">Uncharacterized protein</fullName>
    </submittedName>
</protein>
<accession>E2BY89</accession>
<evidence type="ECO:0000313" key="2">
    <source>
        <dbReference type="Proteomes" id="UP000008237"/>
    </source>
</evidence>
<dbReference type="InParanoid" id="E2BY89"/>
<reference evidence="1 2" key="1">
    <citation type="journal article" date="2010" name="Science">
        <title>Genomic comparison of the ants Camponotus floridanus and Harpegnathos saltator.</title>
        <authorList>
            <person name="Bonasio R."/>
            <person name="Zhang G."/>
            <person name="Ye C."/>
            <person name="Mutti N.S."/>
            <person name="Fang X."/>
            <person name="Qin N."/>
            <person name="Donahue G."/>
            <person name="Yang P."/>
            <person name="Li Q."/>
            <person name="Li C."/>
            <person name="Zhang P."/>
            <person name="Huang Z."/>
            <person name="Berger S.L."/>
            <person name="Reinberg D."/>
            <person name="Wang J."/>
            <person name="Liebig J."/>
        </authorList>
    </citation>
    <scope>NUCLEOTIDE SEQUENCE [LARGE SCALE GENOMIC DNA]</scope>
    <source>
        <strain evidence="1 2">R22 G/1</strain>
    </source>
</reference>
<keyword evidence="2" id="KW-1185">Reference proteome</keyword>
<evidence type="ECO:0000313" key="1">
    <source>
        <dbReference type="EMBL" id="EFN79368.1"/>
    </source>
</evidence>
<feature type="non-terminal residue" evidence="1">
    <location>
        <position position="65"/>
    </location>
</feature>
<dbReference type="Proteomes" id="UP000008237">
    <property type="component" value="Unassembled WGS sequence"/>
</dbReference>
<gene>
    <name evidence="1" type="ORF">EAI_09857</name>
</gene>
<dbReference type="AlphaFoldDB" id="E2BY89"/>